<dbReference type="EMBL" id="JACBZM010000001">
    <property type="protein sequence ID" value="NYI47014.1"/>
    <property type="molecule type" value="Genomic_DNA"/>
</dbReference>
<dbReference type="AlphaFoldDB" id="A0A7Y9ZKA6"/>
<name>A0A7Y9ZKA6_9ACTN</name>
<evidence type="ECO:0000256" key="1">
    <source>
        <dbReference type="SAM" id="SignalP"/>
    </source>
</evidence>
<feature type="signal peptide" evidence="1">
    <location>
        <begin position="1"/>
        <end position="24"/>
    </location>
</feature>
<proteinExistence type="predicted"/>
<protein>
    <submittedName>
        <fullName evidence="2">Uncharacterized protein</fullName>
    </submittedName>
</protein>
<evidence type="ECO:0000313" key="2">
    <source>
        <dbReference type="EMBL" id="NYI47014.1"/>
    </source>
</evidence>
<keyword evidence="1" id="KW-0732">Signal</keyword>
<accession>A0A7Y9ZKA6</accession>
<dbReference type="Proteomes" id="UP000562045">
    <property type="component" value="Unassembled WGS sequence"/>
</dbReference>
<sequence>MNIIISTIVGALASTVVLVAGVNAANNDHKPVSNDKLYSYSDQ</sequence>
<reference evidence="2 3" key="1">
    <citation type="submission" date="2020-07" db="EMBL/GenBank/DDBJ databases">
        <title>Sequencing the genomes of 1000 actinobacteria strains.</title>
        <authorList>
            <person name="Klenk H.-P."/>
        </authorList>
    </citation>
    <scope>NUCLEOTIDE SEQUENCE [LARGE SCALE GENOMIC DNA]</scope>
    <source>
        <strain evidence="2 3">DSM 15131</strain>
    </source>
</reference>
<dbReference type="RefSeq" id="WP_257026939.1">
    <property type="nucleotide sequence ID" value="NZ_CP022295.1"/>
</dbReference>
<comment type="caution">
    <text evidence="2">The sequence shown here is derived from an EMBL/GenBank/DDBJ whole genome shotgun (WGS) entry which is preliminary data.</text>
</comment>
<feature type="chain" id="PRO_5031073069" evidence="1">
    <location>
        <begin position="25"/>
        <end position="43"/>
    </location>
</feature>
<evidence type="ECO:0000313" key="3">
    <source>
        <dbReference type="Proteomes" id="UP000562045"/>
    </source>
</evidence>
<gene>
    <name evidence="2" type="ORF">BJ993_004094</name>
</gene>
<organism evidence="2 3">
    <name type="scientific">Nocardioides aromaticivorans</name>
    <dbReference type="NCBI Taxonomy" id="200618"/>
    <lineage>
        <taxon>Bacteria</taxon>
        <taxon>Bacillati</taxon>
        <taxon>Actinomycetota</taxon>
        <taxon>Actinomycetes</taxon>
        <taxon>Propionibacteriales</taxon>
        <taxon>Nocardioidaceae</taxon>
        <taxon>Nocardioides</taxon>
    </lineage>
</organism>